<proteinExistence type="predicted"/>
<dbReference type="SUPFAM" id="SSF50156">
    <property type="entry name" value="PDZ domain-like"/>
    <property type="match status" value="1"/>
</dbReference>
<gene>
    <name evidence="3" type="ORF">NS354_00485</name>
</gene>
<dbReference type="Pfam" id="PF05362">
    <property type="entry name" value="Lon_C"/>
    <property type="match status" value="1"/>
</dbReference>
<keyword evidence="3" id="KW-0645">Protease</keyword>
<dbReference type="PATRIC" id="fig|1079994.3.peg.1665"/>
<name>A0A147ES26_9MICO</name>
<dbReference type="InterPro" id="IPR001478">
    <property type="entry name" value="PDZ"/>
</dbReference>
<feature type="domain" description="PDZ" evidence="2">
    <location>
        <begin position="162"/>
        <end position="218"/>
    </location>
</feature>
<evidence type="ECO:0000259" key="2">
    <source>
        <dbReference type="PROSITE" id="PS50106"/>
    </source>
</evidence>
<dbReference type="InterPro" id="IPR008269">
    <property type="entry name" value="Lon_proteolytic"/>
</dbReference>
<dbReference type="GO" id="GO:0006508">
    <property type="term" value="P:proteolysis"/>
    <property type="evidence" value="ECO:0007669"/>
    <property type="project" value="UniProtKB-KW"/>
</dbReference>
<dbReference type="AlphaFoldDB" id="A0A147ES26"/>
<dbReference type="SMART" id="SM00228">
    <property type="entry name" value="PDZ"/>
    <property type="match status" value="1"/>
</dbReference>
<accession>A0A147ES26</accession>
<comment type="caution">
    <text evidence="3">The sequence shown here is derived from an EMBL/GenBank/DDBJ whole genome shotgun (WGS) entry which is preliminary data.</text>
</comment>
<keyword evidence="1" id="KW-0472">Membrane</keyword>
<keyword evidence="1" id="KW-0812">Transmembrane</keyword>
<keyword evidence="1" id="KW-1133">Transmembrane helix</keyword>
<dbReference type="Proteomes" id="UP000070810">
    <property type="component" value="Unassembled WGS sequence"/>
</dbReference>
<dbReference type="InterPro" id="IPR014721">
    <property type="entry name" value="Ribsml_uS5_D2-typ_fold_subgr"/>
</dbReference>
<organism evidence="3 4">
    <name type="scientific">Leucobacter chromiiresistens</name>
    <dbReference type="NCBI Taxonomy" id="1079994"/>
    <lineage>
        <taxon>Bacteria</taxon>
        <taxon>Bacillati</taxon>
        <taxon>Actinomycetota</taxon>
        <taxon>Actinomycetes</taxon>
        <taxon>Micrococcales</taxon>
        <taxon>Microbacteriaceae</taxon>
        <taxon>Leucobacter</taxon>
    </lineage>
</organism>
<dbReference type="InterPro" id="IPR020568">
    <property type="entry name" value="Ribosomal_Su5_D2-typ_SF"/>
</dbReference>
<dbReference type="EMBL" id="LDRK01000004">
    <property type="protein sequence ID" value="KTR87386.1"/>
    <property type="molecule type" value="Genomic_DNA"/>
</dbReference>
<evidence type="ECO:0000313" key="3">
    <source>
        <dbReference type="EMBL" id="KTR87386.1"/>
    </source>
</evidence>
<sequence length="379" mass="39173">MSEHIGERGSLGEPRATPDRRSRRLWIAGAVAVPVLLAGAIPSPYVLERPGPVVDTLGDVTVDDAVEPVVSFPDAETYPTSGTLNLLTVQVLGSPDDRRSWLSLVPGLLDPSQRIAPLTDFFREGETSDDREAQNTALMAGSQTTAAAAAFRATGADVGVVLTVAEVAQGSAADGVLQAGDRLIELDGDEIESFAMLRERTVAAGDGGRLRLGIERDGERLDVELSPSIPEGGEEPLIGATVATDFELPSEVDISLEDIGGPSAGLVFSLAMYDRLTPGELLGGMTVSGTGTMSDGGEVGPIGGLEQKMWAASRAESDLFLMPIGNCADVPERVPGEMRVAPVATLAEAIDAVETAAAGGTPAGLERCGAEVAARTASE</sequence>
<dbReference type="Gene3D" id="3.30.230.10">
    <property type="match status" value="1"/>
</dbReference>
<protein>
    <submittedName>
        <fullName evidence="3">ATP-dependent serine protease</fullName>
    </submittedName>
</protein>
<dbReference type="Pfam" id="PF13180">
    <property type="entry name" value="PDZ_2"/>
    <property type="match status" value="1"/>
</dbReference>
<reference evidence="3 4" key="1">
    <citation type="journal article" date="2016" name="Front. Microbiol.">
        <title>Genomic Resource of Rice Seed Associated Bacteria.</title>
        <authorList>
            <person name="Midha S."/>
            <person name="Bansal K."/>
            <person name="Sharma S."/>
            <person name="Kumar N."/>
            <person name="Patil P.P."/>
            <person name="Chaudhry V."/>
            <person name="Patil P.B."/>
        </authorList>
    </citation>
    <scope>NUCLEOTIDE SEQUENCE [LARGE SCALE GENOMIC DNA]</scope>
    <source>
        <strain evidence="3 4">NS354</strain>
    </source>
</reference>
<dbReference type="GO" id="GO:0004252">
    <property type="term" value="F:serine-type endopeptidase activity"/>
    <property type="evidence" value="ECO:0007669"/>
    <property type="project" value="InterPro"/>
</dbReference>
<dbReference type="GO" id="GO:0004176">
    <property type="term" value="F:ATP-dependent peptidase activity"/>
    <property type="evidence" value="ECO:0007669"/>
    <property type="project" value="InterPro"/>
</dbReference>
<keyword evidence="3" id="KW-0378">Hydrolase</keyword>
<keyword evidence="4" id="KW-1185">Reference proteome</keyword>
<evidence type="ECO:0000313" key="4">
    <source>
        <dbReference type="Proteomes" id="UP000070810"/>
    </source>
</evidence>
<dbReference type="OrthoDB" id="2356897at2"/>
<dbReference type="SUPFAM" id="SSF54211">
    <property type="entry name" value="Ribosomal protein S5 domain 2-like"/>
    <property type="match status" value="1"/>
</dbReference>
<dbReference type="Gene3D" id="2.30.42.10">
    <property type="match status" value="1"/>
</dbReference>
<evidence type="ECO:0000256" key="1">
    <source>
        <dbReference type="SAM" id="Phobius"/>
    </source>
</evidence>
<dbReference type="RefSeq" id="WP_058592668.1">
    <property type="nucleotide sequence ID" value="NZ_LDRK01000004.1"/>
</dbReference>
<dbReference type="PROSITE" id="PS50106">
    <property type="entry name" value="PDZ"/>
    <property type="match status" value="1"/>
</dbReference>
<feature type="transmembrane region" description="Helical" evidence="1">
    <location>
        <begin position="25"/>
        <end position="47"/>
    </location>
</feature>
<dbReference type="InterPro" id="IPR036034">
    <property type="entry name" value="PDZ_sf"/>
</dbReference>